<evidence type="ECO:0000313" key="1">
    <source>
        <dbReference type="EMBL" id="MPC67439.1"/>
    </source>
</evidence>
<comment type="caution">
    <text evidence="1">The sequence shown here is derived from an EMBL/GenBank/DDBJ whole genome shotgun (WGS) entry which is preliminary data.</text>
</comment>
<protein>
    <submittedName>
        <fullName evidence="1">Uncharacterized protein</fullName>
    </submittedName>
</protein>
<proteinExistence type="predicted"/>
<organism evidence="1 2">
    <name type="scientific">Portunus trituberculatus</name>
    <name type="common">Swimming crab</name>
    <name type="synonym">Neptunus trituberculatus</name>
    <dbReference type="NCBI Taxonomy" id="210409"/>
    <lineage>
        <taxon>Eukaryota</taxon>
        <taxon>Metazoa</taxon>
        <taxon>Ecdysozoa</taxon>
        <taxon>Arthropoda</taxon>
        <taxon>Crustacea</taxon>
        <taxon>Multicrustacea</taxon>
        <taxon>Malacostraca</taxon>
        <taxon>Eumalacostraca</taxon>
        <taxon>Eucarida</taxon>
        <taxon>Decapoda</taxon>
        <taxon>Pleocyemata</taxon>
        <taxon>Brachyura</taxon>
        <taxon>Eubrachyura</taxon>
        <taxon>Portunoidea</taxon>
        <taxon>Portunidae</taxon>
        <taxon>Portuninae</taxon>
        <taxon>Portunus</taxon>
    </lineage>
</organism>
<sequence length="11" mass="1217">MLTPSMGEPRV</sequence>
<name>A0A5B7HC53_PORTR</name>
<evidence type="ECO:0000313" key="2">
    <source>
        <dbReference type="Proteomes" id="UP000324222"/>
    </source>
</evidence>
<reference evidence="1 2" key="1">
    <citation type="submission" date="2019-05" db="EMBL/GenBank/DDBJ databases">
        <title>Another draft genome of Portunus trituberculatus and its Hox gene families provides insights of decapod evolution.</title>
        <authorList>
            <person name="Jeong J.-H."/>
            <person name="Song I."/>
            <person name="Kim S."/>
            <person name="Choi T."/>
            <person name="Kim D."/>
            <person name="Ryu S."/>
            <person name="Kim W."/>
        </authorList>
    </citation>
    <scope>NUCLEOTIDE SEQUENCE [LARGE SCALE GENOMIC DNA]</scope>
    <source>
        <tissue evidence="1">Muscle</tissue>
    </source>
</reference>
<gene>
    <name evidence="1" type="ORF">E2C01_061614</name>
</gene>
<keyword evidence="2" id="KW-1185">Reference proteome</keyword>
<dbReference type="Proteomes" id="UP000324222">
    <property type="component" value="Unassembled WGS sequence"/>
</dbReference>
<accession>A0A5B7HC53</accession>
<dbReference type="EMBL" id="VSRR010026248">
    <property type="protein sequence ID" value="MPC67439.1"/>
    <property type="molecule type" value="Genomic_DNA"/>
</dbReference>